<name>A0A0F9CKQ4_9ZZZZ</name>
<protein>
    <submittedName>
        <fullName evidence="1">Uncharacterized protein</fullName>
    </submittedName>
</protein>
<dbReference type="AlphaFoldDB" id="A0A0F9CKQ4"/>
<evidence type="ECO:0000313" key="1">
    <source>
        <dbReference type="EMBL" id="KKL49898.1"/>
    </source>
</evidence>
<dbReference type="EMBL" id="LAZR01032791">
    <property type="protein sequence ID" value="KKL49898.1"/>
    <property type="molecule type" value="Genomic_DNA"/>
</dbReference>
<gene>
    <name evidence="1" type="ORF">LCGC14_2310900</name>
</gene>
<sequence>MPGELANVQFQPFTGAGAIAETLAPGAKFRLLRIEAKWDAAPSDSENFTVDLDAGDGATYDAEIDSVDPSVGSQTGLVFVYGVGYEYEADDEIDIAYANTGTDTISGRIVYELEK</sequence>
<reference evidence="1" key="1">
    <citation type="journal article" date="2015" name="Nature">
        <title>Complex archaea that bridge the gap between prokaryotes and eukaryotes.</title>
        <authorList>
            <person name="Spang A."/>
            <person name="Saw J.H."/>
            <person name="Jorgensen S.L."/>
            <person name="Zaremba-Niedzwiedzka K."/>
            <person name="Martijn J."/>
            <person name="Lind A.E."/>
            <person name="van Eijk R."/>
            <person name="Schleper C."/>
            <person name="Guy L."/>
            <person name="Ettema T.J."/>
        </authorList>
    </citation>
    <scope>NUCLEOTIDE SEQUENCE</scope>
</reference>
<accession>A0A0F9CKQ4</accession>
<comment type="caution">
    <text evidence="1">The sequence shown here is derived from an EMBL/GenBank/DDBJ whole genome shotgun (WGS) entry which is preliminary data.</text>
</comment>
<organism evidence="1">
    <name type="scientific">marine sediment metagenome</name>
    <dbReference type="NCBI Taxonomy" id="412755"/>
    <lineage>
        <taxon>unclassified sequences</taxon>
        <taxon>metagenomes</taxon>
        <taxon>ecological metagenomes</taxon>
    </lineage>
</organism>
<proteinExistence type="predicted"/>